<reference evidence="5 6" key="1">
    <citation type="journal article" date="2001" name="Nature">
        <title>The highly reduced genome of an enslaved algal nucleus.</title>
        <authorList>
            <person name="Douglas S."/>
            <person name="Zauner S."/>
            <person name="Fraunholz M."/>
            <person name="Beaton M."/>
            <person name="Penny S."/>
            <person name="Deng L."/>
            <person name="Wu X."/>
            <person name="Reith M."/>
            <person name="Cavalier-Smith T."/>
            <person name="Maier U."/>
        </authorList>
    </citation>
    <scope>NUCLEOTIDE SEQUENCE [LARGE SCALE GENOMIC DNA]</scope>
</reference>
<keyword evidence="5" id="KW-0542">Nucleomorph</keyword>
<comment type="similarity">
    <text evidence="1 4">Belongs to the eukaryotic ribosomal protein eS21 family.</text>
</comment>
<sequence length="82" mass="9279">MNSTNKKIVGEYIPRKCSLSNKLINNKDHASIQISIGVLDKNDLFKGEYDIFAFSGLMRKKGKSDYAIVNLIEKLDNCNLKI</sequence>
<dbReference type="GO" id="GO:0005840">
    <property type="term" value="C:ribosome"/>
    <property type="evidence" value="ECO:0007669"/>
    <property type="project" value="UniProtKB-KW"/>
</dbReference>
<evidence type="ECO:0000256" key="2">
    <source>
        <dbReference type="ARBA" id="ARBA00022980"/>
    </source>
</evidence>
<dbReference type="GeneID" id="857135"/>
<protein>
    <recommendedName>
        <fullName evidence="4">40S ribosomal protein S21</fullName>
    </recommendedName>
</protein>
<dbReference type="InterPro" id="IPR001931">
    <property type="entry name" value="Ribosomal_eS21"/>
</dbReference>
<dbReference type="GO" id="GO:0003735">
    <property type="term" value="F:structural constituent of ribosome"/>
    <property type="evidence" value="ECO:0007669"/>
    <property type="project" value="InterPro"/>
</dbReference>
<dbReference type="AlphaFoldDB" id="Q98SD3"/>
<evidence type="ECO:0000313" key="5">
    <source>
        <dbReference type="EMBL" id="AAK39651.1"/>
    </source>
</evidence>
<dbReference type="GO" id="GO:0006412">
    <property type="term" value="P:translation"/>
    <property type="evidence" value="ECO:0007669"/>
    <property type="project" value="InterPro"/>
</dbReference>
<proteinExistence type="inferred from homology"/>
<name>Q98SD3_GUITH</name>
<evidence type="ECO:0000256" key="3">
    <source>
        <dbReference type="ARBA" id="ARBA00023274"/>
    </source>
</evidence>
<evidence type="ECO:0000256" key="4">
    <source>
        <dbReference type="PIRNR" id="PIRNR002148"/>
    </source>
</evidence>
<organism evidence="5 6">
    <name type="scientific">Guillardia theta</name>
    <name type="common">Cryptophyte</name>
    <name type="synonym">Cryptomonas phi</name>
    <dbReference type="NCBI Taxonomy" id="55529"/>
    <lineage>
        <taxon>Eukaryota</taxon>
        <taxon>Cryptophyceae</taxon>
        <taxon>Pyrenomonadales</taxon>
        <taxon>Geminigeraceae</taxon>
        <taxon>Guillardia</taxon>
    </lineage>
</organism>
<geneLocation type="nucleomorph" evidence="5"/>
<dbReference type="Pfam" id="PF01249">
    <property type="entry name" value="Ribosomal_S21e"/>
    <property type="match status" value="1"/>
</dbReference>
<dbReference type="RefSeq" id="XP_001713342.1">
    <property type="nucleotide sequence ID" value="XM_001713290.1"/>
</dbReference>
<keyword evidence="2 4" id="KW-0689">Ribosomal protein</keyword>
<dbReference type="Gene3D" id="3.30.1230.20">
    <property type="match status" value="1"/>
</dbReference>
<evidence type="ECO:0000256" key="1">
    <source>
        <dbReference type="ARBA" id="ARBA00010228"/>
    </source>
</evidence>
<accession>Q98SD3</accession>
<dbReference type="InterPro" id="IPR038579">
    <property type="entry name" value="Ribosomal_eS21_sf"/>
</dbReference>
<keyword evidence="3 4" id="KW-0687">Ribonucleoprotein</keyword>
<dbReference type="Proteomes" id="UP000242167">
    <property type="component" value="Nucleomorph 3"/>
</dbReference>
<dbReference type="GO" id="GO:1990904">
    <property type="term" value="C:ribonucleoprotein complex"/>
    <property type="evidence" value="ECO:0007669"/>
    <property type="project" value="UniProtKB-KW"/>
</dbReference>
<dbReference type="PANTHER" id="PTHR10442">
    <property type="entry name" value="40S RIBOSOMAL PROTEIN S21"/>
    <property type="match status" value="1"/>
</dbReference>
<evidence type="ECO:0000313" key="6">
    <source>
        <dbReference type="Proteomes" id="UP000242167"/>
    </source>
</evidence>
<gene>
    <name evidence="5" type="primary">rps21</name>
</gene>
<dbReference type="PIR" id="E90119">
    <property type="entry name" value="E90119"/>
</dbReference>
<dbReference type="EMBL" id="AF083031">
    <property type="protein sequence ID" value="AAK39651.1"/>
    <property type="molecule type" value="Genomic_DNA"/>
</dbReference>
<dbReference type="PIRSF" id="PIRSF002148">
    <property type="entry name" value="Ribosomal_S21e"/>
    <property type="match status" value="1"/>
</dbReference>